<keyword evidence="9" id="KW-0406">Ion transport</keyword>
<comment type="caution">
    <text evidence="14">The sequence shown here is derived from an EMBL/GenBank/DDBJ whole genome shotgun (WGS) entry which is preliminary data.</text>
</comment>
<feature type="transmembrane region" description="Helical" evidence="12">
    <location>
        <begin position="114"/>
        <end position="134"/>
    </location>
</feature>
<feature type="region of interest" description="Disordered" evidence="11">
    <location>
        <begin position="611"/>
        <end position="651"/>
    </location>
</feature>
<keyword evidence="6 12" id="KW-0812">Transmembrane</keyword>
<evidence type="ECO:0000256" key="6">
    <source>
        <dbReference type="ARBA" id="ARBA00022692"/>
    </source>
</evidence>
<evidence type="ECO:0000256" key="4">
    <source>
        <dbReference type="ARBA" id="ARBA00022449"/>
    </source>
</evidence>
<keyword evidence="4" id="KW-0050">Antiport</keyword>
<dbReference type="Gene3D" id="1.20.1530.20">
    <property type="match status" value="1"/>
</dbReference>
<evidence type="ECO:0000256" key="10">
    <source>
        <dbReference type="ARBA" id="ARBA00023136"/>
    </source>
</evidence>
<dbReference type="Proteomes" id="UP001320702">
    <property type="component" value="Unassembled WGS sequence"/>
</dbReference>
<feature type="compositionally biased region" description="Basic and acidic residues" evidence="11">
    <location>
        <begin position="633"/>
        <end position="644"/>
    </location>
</feature>
<feature type="transmembrane region" description="Helical" evidence="12">
    <location>
        <begin position="347"/>
        <end position="367"/>
    </location>
</feature>
<sequence>MENFLLLATVYLITMVIAVPLSARLGLGSVLGYLICGILIGPVLQLTGNQMADLQHFAEFGVVMMLFLIGLELEPRSLWNMRHRLIGLGGAQVLLSMGAVAGVAMLFGLSWPTAVALGMILSLSSTAIVLQTLTEKGLMQTAGGRSAFSVLLTQDIAVIPMIALMPLLAPFGGNVATDAHAATDTHGEEHIGEIFMAGLPAWGATLVTVAAVAAVILLGQYLIRPVFRFVISSRLREIETAMALLIVVGIASLMILVGLSPALGTFLAGVMLAGSEFRHELESQIEPFKGLLLGLFFITVGAGMDFEVLAQQPVLILSATAGVIAAKAAILWVIARSTKMGRNDRSLFTLSLAQAGEFGFVLISYAVSLTILPTPLAKSVLLVVALTMLITPLLFILHEQLSRRKSEAGLTEDPDQIEEQQPIIIAGVGRFGQVINRMVTMSGFQTTVLDHDLKLIQLMRRFGFKGYFGDPTRPEILTAAGLDKARILVAALDDPEANLKLIRYARERRPDLHIVARARDRVNVYQLYSSGANDIVRETFDSSLRAGRYVLENAGLSEYEASELERIFYRLDRASLRELAEVWKPGVPLDENPEYVQLSRELNRNLENALMERFASGPSAAPLSDDDDEEEPEHGLGRPPEPRKSRPGGRS</sequence>
<organism evidence="14 15">
    <name type="scientific">Paracoccus maritimus</name>
    <dbReference type="NCBI Taxonomy" id="2933292"/>
    <lineage>
        <taxon>Bacteria</taxon>
        <taxon>Pseudomonadati</taxon>
        <taxon>Pseudomonadota</taxon>
        <taxon>Alphaproteobacteria</taxon>
        <taxon>Rhodobacterales</taxon>
        <taxon>Paracoccaceae</taxon>
        <taxon>Paracoccus</taxon>
    </lineage>
</organism>
<keyword evidence="5" id="KW-0633">Potassium transport</keyword>
<dbReference type="Gene3D" id="3.40.50.720">
    <property type="entry name" value="NAD(P)-binding Rossmann-like Domain"/>
    <property type="match status" value="1"/>
</dbReference>
<dbReference type="InterPro" id="IPR004771">
    <property type="entry name" value="K/H_exchanger"/>
</dbReference>
<reference evidence="14 15" key="1">
    <citation type="submission" date="2022-04" db="EMBL/GenBank/DDBJ databases">
        <title>Paracoccus sp. YLB-12 draft genome sequence.</title>
        <authorList>
            <person name="Yu L."/>
        </authorList>
    </citation>
    <scope>NUCLEOTIDE SEQUENCE [LARGE SCALE GENOMIC DNA]</scope>
    <source>
        <strain evidence="14 15">YLB-12</strain>
    </source>
</reference>
<feature type="transmembrane region" description="Helical" evidence="12">
    <location>
        <begin position="314"/>
        <end position="335"/>
    </location>
</feature>
<feature type="transmembrane region" description="Helical" evidence="12">
    <location>
        <begin position="54"/>
        <end position="73"/>
    </location>
</feature>
<evidence type="ECO:0000313" key="14">
    <source>
        <dbReference type="EMBL" id="MCT4332327.1"/>
    </source>
</evidence>
<dbReference type="NCBIfam" id="TIGR00932">
    <property type="entry name" value="2a37"/>
    <property type="match status" value="1"/>
</dbReference>
<evidence type="ECO:0000313" key="15">
    <source>
        <dbReference type="Proteomes" id="UP001320702"/>
    </source>
</evidence>
<name>A0ABT2K725_9RHOB</name>
<evidence type="ECO:0000256" key="11">
    <source>
        <dbReference type="SAM" id="MobiDB-lite"/>
    </source>
</evidence>
<evidence type="ECO:0000256" key="8">
    <source>
        <dbReference type="ARBA" id="ARBA00022989"/>
    </source>
</evidence>
<dbReference type="EMBL" id="JANAVZ010000002">
    <property type="protein sequence ID" value="MCT4332327.1"/>
    <property type="molecule type" value="Genomic_DNA"/>
</dbReference>
<feature type="transmembrane region" description="Helical" evidence="12">
    <location>
        <begin position="379"/>
        <end position="397"/>
    </location>
</feature>
<accession>A0ABT2K725</accession>
<evidence type="ECO:0000259" key="13">
    <source>
        <dbReference type="PROSITE" id="PS51201"/>
    </source>
</evidence>
<feature type="transmembrane region" description="Helical" evidence="12">
    <location>
        <begin position="85"/>
        <end position="108"/>
    </location>
</feature>
<feature type="transmembrane region" description="Helical" evidence="12">
    <location>
        <begin position="201"/>
        <end position="223"/>
    </location>
</feature>
<dbReference type="RefSeq" id="WP_260276217.1">
    <property type="nucleotide sequence ID" value="NZ_JANAVZ010000002.1"/>
</dbReference>
<keyword evidence="8 12" id="KW-1133">Transmembrane helix</keyword>
<evidence type="ECO:0000256" key="2">
    <source>
        <dbReference type="ARBA" id="ARBA00005551"/>
    </source>
</evidence>
<dbReference type="InterPro" id="IPR006153">
    <property type="entry name" value="Cation/H_exchanger_TM"/>
</dbReference>
<keyword evidence="15" id="KW-1185">Reference proteome</keyword>
<dbReference type="InterPro" id="IPR003148">
    <property type="entry name" value="RCK_N"/>
</dbReference>
<evidence type="ECO:0000256" key="3">
    <source>
        <dbReference type="ARBA" id="ARBA00022448"/>
    </source>
</evidence>
<dbReference type="Pfam" id="PF00999">
    <property type="entry name" value="Na_H_Exchanger"/>
    <property type="match status" value="1"/>
</dbReference>
<feature type="domain" description="RCK N-terminal" evidence="13">
    <location>
        <begin position="420"/>
        <end position="537"/>
    </location>
</feature>
<evidence type="ECO:0000256" key="9">
    <source>
        <dbReference type="ARBA" id="ARBA00023065"/>
    </source>
</evidence>
<evidence type="ECO:0000256" key="12">
    <source>
        <dbReference type="SAM" id="Phobius"/>
    </source>
</evidence>
<protein>
    <submittedName>
        <fullName evidence="14">Monovalent cation:proton antiporter-2 (CPA2) family protein</fullName>
    </submittedName>
</protein>
<evidence type="ECO:0000256" key="5">
    <source>
        <dbReference type="ARBA" id="ARBA00022538"/>
    </source>
</evidence>
<evidence type="ECO:0000256" key="1">
    <source>
        <dbReference type="ARBA" id="ARBA00004141"/>
    </source>
</evidence>
<dbReference type="InterPro" id="IPR038770">
    <property type="entry name" value="Na+/solute_symporter_sf"/>
</dbReference>
<feature type="transmembrane region" description="Helical" evidence="12">
    <location>
        <begin position="146"/>
        <end position="169"/>
    </location>
</feature>
<comment type="subcellular location">
    <subcellularLocation>
        <location evidence="1">Membrane</location>
        <topology evidence="1">Multi-pass membrane protein</topology>
    </subcellularLocation>
</comment>
<feature type="transmembrane region" description="Helical" evidence="12">
    <location>
        <begin position="6"/>
        <end position="23"/>
    </location>
</feature>
<dbReference type="PROSITE" id="PS51201">
    <property type="entry name" value="RCK_N"/>
    <property type="match status" value="1"/>
</dbReference>
<feature type="transmembrane region" description="Helical" evidence="12">
    <location>
        <begin position="244"/>
        <end position="273"/>
    </location>
</feature>
<gene>
    <name evidence="14" type="ORF">MU516_05520</name>
</gene>
<dbReference type="PANTHER" id="PTHR46157">
    <property type="entry name" value="K(+) EFFLUX ANTIPORTER 3, CHLOROPLASTIC"/>
    <property type="match status" value="1"/>
</dbReference>
<dbReference type="Pfam" id="PF02254">
    <property type="entry name" value="TrkA_N"/>
    <property type="match status" value="1"/>
</dbReference>
<proteinExistence type="inferred from homology"/>
<dbReference type="SUPFAM" id="SSF51735">
    <property type="entry name" value="NAD(P)-binding Rossmann-fold domains"/>
    <property type="match status" value="1"/>
</dbReference>
<dbReference type="InterPro" id="IPR036291">
    <property type="entry name" value="NAD(P)-bd_dom_sf"/>
</dbReference>
<dbReference type="PANTHER" id="PTHR46157:SF4">
    <property type="entry name" value="K(+) EFFLUX ANTIPORTER 3, CHLOROPLASTIC"/>
    <property type="match status" value="1"/>
</dbReference>
<evidence type="ECO:0000256" key="7">
    <source>
        <dbReference type="ARBA" id="ARBA00022958"/>
    </source>
</evidence>
<keyword evidence="10 12" id="KW-0472">Membrane</keyword>
<keyword evidence="3" id="KW-0813">Transport</keyword>
<feature type="transmembrane region" description="Helical" evidence="12">
    <location>
        <begin position="30"/>
        <end position="48"/>
    </location>
</feature>
<comment type="similarity">
    <text evidence="2">Belongs to the monovalent cation:proton antiporter 2 (CPA2) transporter (TC 2.A.37) family.</text>
</comment>
<keyword evidence="7" id="KW-0630">Potassium</keyword>